<evidence type="ECO:0008006" key="3">
    <source>
        <dbReference type="Google" id="ProtNLM"/>
    </source>
</evidence>
<proteinExistence type="predicted"/>
<dbReference type="AlphaFoldDB" id="A0AA35V5G7"/>
<gene>
    <name evidence="1" type="ORF">LSALG_LOCUS11489</name>
</gene>
<name>A0AA35V5G7_LACSI</name>
<dbReference type="EMBL" id="OX465078">
    <property type="protein sequence ID" value="CAI9271211.1"/>
    <property type="molecule type" value="Genomic_DNA"/>
</dbReference>
<sequence>MVHDDNLEVVDLEALTPSSSAGKRPIEIVATTDSLEWSSSKGGVVSATFKIQKNGKVKKLNITEGNIGCLNDSEAEVDFPEDVIVRSTCDHILSVELTIYPSFQKHLDDPSYLQDKTILVPTNEEVDAINEYMLGLMKDEGKTYLRILYVRQSQHIVLKKQFTL</sequence>
<protein>
    <recommendedName>
        <fullName evidence="3">ATP-dependent DNA helicase</fullName>
    </recommendedName>
</protein>
<evidence type="ECO:0000313" key="2">
    <source>
        <dbReference type="Proteomes" id="UP001177003"/>
    </source>
</evidence>
<organism evidence="1 2">
    <name type="scientific">Lactuca saligna</name>
    <name type="common">Willowleaf lettuce</name>
    <dbReference type="NCBI Taxonomy" id="75948"/>
    <lineage>
        <taxon>Eukaryota</taxon>
        <taxon>Viridiplantae</taxon>
        <taxon>Streptophyta</taxon>
        <taxon>Embryophyta</taxon>
        <taxon>Tracheophyta</taxon>
        <taxon>Spermatophyta</taxon>
        <taxon>Magnoliopsida</taxon>
        <taxon>eudicotyledons</taxon>
        <taxon>Gunneridae</taxon>
        <taxon>Pentapetalae</taxon>
        <taxon>asterids</taxon>
        <taxon>campanulids</taxon>
        <taxon>Asterales</taxon>
        <taxon>Asteraceae</taxon>
        <taxon>Cichorioideae</taxon>
        <taxon>Cichorieae</taxon>
        <taxon>Lactucinae</taxon>
        <taxon>Lactuca</taxon>
    </lineage>
</organism>
<dbReference type="Proteomes" id="UP001177003">
    <property type="component" value="Chromosome 2"/>
</dbReference>
<accession>A0AA35V5G7</accession>
<evidence type="ECO:0000313" key="1">
    <source>
        <dbReference type="EMBL" id="CAI9271211.1"/>
    </source>
</evidence>
<reference evidence="1" key="1">
    <citation type="submission" date="2023-04" db="EMBL/GenBank/DDBJ databases">
        <authorList>
            <person name="Vijverberg K."/>
            <person name="Xiong W."/>
            <person name="Schranz E."/>
        </authorList>
    </citation>
    <scope>NUCLEOTIDE SEQUENCE</scope>
</reference>
<keyword evidence="2" id="KW-1185">Reference proteome</keyword>